<keyword evidence="1" id="KW-0812">Transmembrane</keyword>
<accession>A0AAD4M435</accession>
<keyword evidence="1" id="KW-1133">Transmembrane helix</keyword>
<reference evidence="3" key="1">
    <citation type="journal article" date="2022" name="New Phytol.">
        <title>Evolutionary transition to the ectomycorrhizal habit in the genomes of a hyperdiverse lineage of mushroom-forming fungi.</title>
        <authorList>
            <person name="Looney B."/>
            <person name="Miyauchi S."/>
            <person name="Morin E."/>
            <person name="Drula E."/>
            <person name="Courty P.E."/>
            <person name="Kohler A."/>
            <person name="Kuo A."/>
            <person name="LaButti K."/>
            <person name="Pangilinan J."/>
            <person name="Lipzen A."/>
            <person name="Riley R."/>
            <person name="Andreopoulos W."/>
            <person name="He G."/>
            <person name="Johnson J."/>
            <person name="Nolan M."/>
            <person name="Tritt A."/>
            <person name="Barry K.W."/>
            <person name="Grigoriev I.V."/>
            <person name="Nagy L.G."/>
            <person name="Hibbett D."/>
            <person name="Henrissat B."/>
            <person name="Matheny P.B."/>
            <person name="Labbe J."/>
            <person name="Martin F.M."/>
        </authorList>
    </citation>
    <scope>NUCLEOTIDE SEQUENCE</scope>
    <source>
        <strain evidence="3">BPL690</strain>
    </source>
</reference>
<dbReference type="Proteomes" id="UP001203297">
    <property type="component" value="Unassembled WGS sequence"/>
</dbReference>
<feature type="domain" description="DUF6535" evidence="2">
    <location>
        <begin position="2"/>
        <end position="175"/>
    </location>
</feature>
<evidence type="ECO:0000313" key="4">
    <source>
        <dbReference type="Proteomes" id="UP001203297"/>
    </source>
</evidence>
<dbReference type="Pfam" id="PF20153">
    <property type="entry name" value="DUF6535"/>
    <property type="match status" value="1"/>
</dbReference>
<evidence type="ECO:0000259" key="2">
    <source>
        <dbReference type="Pfam" id="PF20153"/>
    </source>
</evidence>
<gene>
    <name evidence="3" type="ORF">B0F90DRAFT_307068</name>
</gene>
<evidence type="ECO:0000256" key="1">
    <source>
        <dbReference type="SAM" id="Phobius"/>
    </source>
</evidence>
<evidence type="ECO:0000313" key="3">
    <source>
        <dbReference type="EMBL" id="KAI0301524.1"/>
    </source>
</evidence>
<keyword evidence="4" id="KW-1185">Reference proteome</keyword>
<sequence>MYVEMTGEEDKRMAESWKADADGILVFTGLFSASVAALVAVSVQDLKPSSQDNSAFYLANIYQLLANANGSQVSIPATLVDPSIPFSPPSHAVWVNSLWFLSLAISITCALLATLLQQWARRYIKITQPRYSPHKRARIRAFFAEGVDKLHLPWAVEALPPSYTFHFSCSLVGFSCSCLISIIQSSASWLGGWDLRGRIRMYHVHANLSA</sequence>
<comment type="caution">
    <text evidence="3">The sequence shown here is derived from an EMBL/GenBank/DDBJ whole genome shotgun (WGS) entry which is preliminary data.</text>
</comment>
<protein>
    <recommendedName>
        <fullName evidence="2">DUF6535 domain-containing protein</fullName>
    </recommendedName>
</protein>
<dbReference type="AlphaFoldDB" id="A0AAD4M435"/>
<name>A0AAD4M435_9AGAM</name>
<organism evidence="3 4">
    <name type="scientific">Multifurca ochricompacta</name>
    <dbReference type="NCBI Taxonomy" id="376703"/>
    <lineage>
        <taxon>Eukaryota</taxon>
        <taxon>Fungi</taxon>
        <taxon>Dikarya</taxon>
        <taxon>Basidiomycota</taxon>
        <taxon>Agaricomycotina</taxon>
        <taxon>Agaricomycetes</taxon>
        <taxon>Russulales</taxon>
        <taxon>Russulaceae</taxon>
        <taxon>Multifurca</taxon>
    </lineage>
</organism>
<feature type="transmembrane region" description="Helical" evidence="1">
    <location>
        <begin position="21"/>
        <end position="43"/>
    </location>
</feature>
<dbReference type="EMBL" id="WTXG01000014">
    <property type="protein sequence ID" value="KAI0301524.1"/>
    <property type="molecule type" value="Genomic_DNA"/>
</dbReference>
<proteinExistence type="predicted"/>
<feature type="transmembrane region" description="Helical" evidence="1">
    <location>
        <begin position="98"/>
        <end position="116"/>
    </location>
</feature>
<dbReference type="InterPro" id="IPR045338">
    <property type="entry name" value="DUF6535"/>
</dbReference>
<keyword evidence="1" id="KW-0472">Membrane</keyword>